<reference evidence="2 4" key="2">
    <citation type="submission" date="2018-08" db="EMBL/GenBank/DDBJ databases">
        <title>Brachybacterium saurashtrense DSM 23186.</title>
        <authorList>
            <person name="Li Y."/>
        </authorList>
    </citation>
    <scope>NUCLEOTIDE SEQUENCE [LARGE SCALE GENOMIC DNA]</scope>
    <source>
        <strain evidence="2 4">DSM 23186</strain>
    </source>
</reference>
<dbReference type="OrthoDB" id="4790705at2"/>
<proteinExistence type="predicted"/>
<evidence type="ECO:0000313" key="3">
    <source>
        <dbReference type="Proteomes" id="UP000254236"/>
    </source>
</evidence>
<dbReference type="RefSeq" id="WP_115413004.1">
    <property type="nucleotide sequence ID" value="NZ_CP031356.1"/>
</dbReference>
<dbReference type="EMBL" id="CP031356">
    <property type="protein sequence ID" value="AXK45252.1"/>
    <property type="molecule type" value="Genomic_DNA"/>
</dbReference>
<protein>
    <recommendedName>
        <fullName evidence="5">Helicase XPB/Ssl2 N-terminal domain-containing protein</fullName>
    </recommendedName>
</protein>
<reference evidence="1 3" key="1">
    <citation type="submission" date="2018-07" db="EMBL/GenBank/DDBJ databases">
        <title>Brachybacterium saurashtrense DSM 23186 genome sequence.</title>
        <authorList>
            <person name="Guo L."/>
        </authorList>
    </citation>
    <scope>NUCLEOTIDE SEQUENCE [LARGE SCALE GENOMIC DNA]</scope>
    <source>
        <strain evidence="1 3">DSM 23186</strain>
    </source>
</reference>
<dbReference type="Proteomes" id="UP000282185">
    <property type="component" value="Unassembled WGS sequence"/>
</dbReference>
<keyword evidence="3" id="KW-1185">Reference proteome</keyword>
<sequence>MTDADREQQRHERELVLTEYADGRLAHAEDAAVAEEVRTLEILLRLKAEELSSPEPGLWTPELAAALLTEVLPRTVVQRREQVIDVIPALVRFVTHLHETGRWHPASLPASEAPGMLRALEFATLEAADDPSRRSFSTNVLGHGLALGVDLEDETELAAYLHWYEELPDDERLALGETGMLPHPRRPYDRSAALRAIAATRRQEALSPWFLPDHRETARLLARSGDAPAGDDPEADAFVQRARLLREVVGEGRPVTATGALGRADSARLLARFGIPARVRSMWDHPEIVGPWVALRDGGWLEVSAGRVRPAPGPVPAGDGSPGEGETPAGFAQAVLSTLLLGRAARAVEDGGFRGMPDTAAALLAACREEGLVRRDPWDPQERVPATAREEVAALRRWAEVIADLDALVATGALTLQDRRFRGSPTLRRAVQTLLRARG</sequence>
<evidence type="ECO:0008006" key="5">
    <source>
        <dbReference type="Google" id="ProtNLM"/>
    </source>
</evidence>
<dbReference type="AlphaFoldDB" id="A0A345YMV0"/>
<evidence type="ECO:0000313" key="4">
    <source>
        <dbReference type="Proteomes" id="UP000282185"/>
    </source>
</evidence>
<dbReference type="EMBL" id="QSWH01000005">
    <property type="protein sequence ID" value="RRR21993.1"/>
    <property type="molecule type" value="Genomic_DNA"/>
</dbReference>
<evidence type="ECO:0000313" key="2">
    <source>
        <dbReference type="EMBL" id="RRR21993.1"/>
    </source>
</evidence>
<organism evidence="2 4">
    <name type="scientific">Brachybacterium saurashtrense</name>
    <dbReference type="NCBI Taxonomy" id="556288"/>
    <lineage>
        <taxon>Bacteria</taxon>
        <taxon>Bacillati</taxon>
        <taxon>Actinomycetota</taxon>
        <taxon>Actinomycetes</taxon>
        <taxon>Micrococcales</taxon>
        <taxon>Dermabacteraceae</taxon>
        <taxon>Brachybacterium</taxon>
    </lineage>
</organism>
<dbReference type="KEGG" id="bsau:DWV08_06220"/>
<dbReference type="Proteomes" id="UP000254236">
    <property type="component" value="Chromosome"/>
</dbReference>
<evidence type="ECO:0000313" key="1">
    <source>
        <dbReference type="EMBL" id="AXK45252.1"/>
    </source>
</evidence>
<accession>A0A345YMV0</accession>
<name>A0A345YMV0_9MICO</name>
<gene>
    <name evidence="1" type="ORF">DWV08_06220</name>
    <name evidence="2" type="ORF">DXU92_11855</name>
</gene>